<comment type="function">
    <text evidence="23">Catalyzes the reduction of the delta-24 double bond of sterol intermediates during cholesterol biosynthesis. In addition to its cholesterol-synthesizing activity, can protect cells from oxidative stress by reducing caspase 3 activity during apoptosis induced by oxidative stress. Also protects against amyloid-beta peptide-induced apoptosis.</text>
</comment>
<evidence type="ECO:0000256" key="5">
    <source>
        <dbReference type="ARBA" id="ARBA00019086"/>
    </source>
</evidence>
<keyword evidence="6" id="KW-0444">Lipid biosynthesis</keyword>
<evidence type="ECO:0000256" key="17">
    <source>
        <dbReference type="ARBA" id="ARBA00023098"/>
    </source>
</evidence>
<dbReference type="GO" id="GO:0071949">
    <property type="term" value="F:FAD binding"/>
    <property type="evidence" value="ECO:0007669"/>
    <property type="project" value="InterPro"/>
</dbReference>
<evidence type="ECO:0000256" key="3">
    <source>
        <dbReference type="ARBA" id="ARBA00004389"/>
    </source>
</evidence>
<dbReference type="PANTHER" id="PTHR10801">
    <property type="entry name" value="24-DEHYDROCHOLESTEROL REDUCTASE"/>
    <property type="match status" value="1"/>
</dbReference>
<evidence type="ECO:0000256" key="22">
    <source>
        <dbReference type="ARBA" id="ARBA00052927"/>
    </source>
</evidence>
<keyword evidence="16" id="KW-0333">Golgi apparatus</keyword>
<name>A0A836CA62_9STRA</name>
<dbReference type="GO" id="GO:0000246">
    <property type="term" value="F:Delta24(24-1) sterol reductase activity"/>
    <property type="evidence" value="ECO:0007669"/>
    <property type="project" value="TreeGrafter"/>
</dbReference>
<comment type="catalytic activity">
    <reaction evidence="21">
        <text>lanosterol + NADPH + H(+) = 24,25-dihydrolanosterol + NADP(+)</text>
        <dbReference type="Rhea" id="RHEA:33919"/>
        <dbReference type="ChEBI" id="CHEBI:15378"/>
        <dbReference type="ChEBI" id="CHEBI:16521"/>
        <dbReference type="ChEBI" id="CHEBI:28113"/>
        <dbReference type="ChEBI" id="CHEBI:57783"/>
        <dbReference type="ChEBI" id="CHEBI:58349"/>
    </reaction>
    <physiologicalReaction direction="left-to-right" evidence="21">
        <dbReference type="Rhea" id="RHEA:33920"/>
    </physiologicalReaction>
</comment>
<dbReference type="EMBL" id="JAFCMP010000531">
    <property type="protein sequence ID" value="KAG5176936.1"/>
    <property type="molecule type" value="Genomic_DNA"/>
</dbReference>
<evidence type="ECO:0000256" key="20">
    <source>
        <dbReference type="ARBA" id="ARBA00023221"/>
    </source>
</evidence>
<keyword evidence="13" id="KW-0521">NADP</keyword>
<evidence type="ECO:0000256" key="4">
    <source>
        <dbReference type="ARBA" id="ARBA00012405"/>
    </source>
</evidence>
<comment type="catalytic activity">
    <reaction evidence="22">
        <text>5alpha-cholest-8-en-3beta-ol + NADP(+) = zymosterol + NADPH + H(+)</text>
        <dbReference type="Rhea" id="RHEA:36399"/>
        <dbReference type="ChEBI" id="CHEBI:15378"/>
        <dbReference type="ChEBI" id="CHEBI:16608"/>
        <dbReference type="ChEBI" id="CHEBI:18252"/>
        <dbReference type="ChEBI" id="CHEBI:57783"/>
        <dbReference type="ChEBI" id="CHEBI:58349"/>
        <dbReference type="EC" id="1.3.1.72"/>
    </reaction>
    <physiologicalReaction direction="right-to-left" evidence="22">
        <dbReference type="Rhea" id="RHEA:36401"/>
    </physiologicalReaction>
</comment>
<dbReference type="Pfam" id="PF01565">
    <property type="entry name" value="FAD_binding_4"/>
    <property type="match status" value="1"/>
</dbReference>
<evidence type="ECO:0000259" key="26">
    <source>
        <dbReference type="PROSITE" id="PS51387"/>
    </source>
</evidence>
<evidence type="ECO:0000256" key="23">
    <source>
        <dbReference type="ARBA" id="ARBA00056986"/>
    </source>
</evidence>
<evidence type="ECO:0000256" key="24">
    <source>
        <dbReference type="ARBA" id="ARBA00078485"/>
    </source>
</evidence>
<keyword evidence="7" id="KW-0153">Cholesterol metabolism</keyword>
<evidence type="ECO:0000256" key="16">
    <source>
        <dbReference type="ARBA" id="ARBA00023034"/>
    </source>
</evidence>
<feature type="domain" description="FAD-binding PCMH-type" evidence="26">
    <location>
        <begin position="32"/>
        <end position="213"/>
    </location>
</feature>
<keyword evidence="10" id="KW-0732">Signal</keyword>
<dbReference type="GO" id="GO:0005789">
    <property type="term" value="C:endoplasmic reticulum membrane"/>
    <property type="evidence" value="ECO:0007669"/>
    <property type="project" value="UniProtKB-SubCell"/>
</dbReference>
<evidence type="ECO:0000256" key="13">
    <source>
        <dbReference type="ARBA" id="ARBA00022857"/>
    </source>
</evidence>
<keyword evidence="15" id="KW-0560">Oxidoreductase</keyword>
<keyword evidence="28" id="KW-1185">Reference proteome</keyword>
<dbReference type="PROSITE" id="PS51387">
    <property type="entry name" value="FAD_PCMH"/>
    <property type="match status" value="1"/>
</dbReference>
<dbReference type="GO" id="GO:0008203">
    <property type="term" value="P:cholesterol metabolic process"/>
    <property type="evidence" value="ECO:0007669"/>
    <property type="project" value="UniProtKB-KW"/>
</dbReference>
<evidence type="ECO:0000256" key="12">
    <source>
        <dbReference type="ARBA" id="ARBA00022827"/>
    </source>
</evidence>
<evidence type="ECO:0000256" key="2">
    <source>
        <dbReference type="ARBA" id="ARBA00004194"/>
    </source>
</evidence>
<accession>A0A836CA62</accession>
<evidence type="ECO:0000256" key="9">
    <source>
        <dbReference type="ARBA" id="ARBA00022692"/>
    </source>
</evidence>
<dbReference type="InterPro" id="IPR016169">
    <property type="entry name" value="FAD-bd_PCMH_sub2"/>
</dbReference>
<dbReference type="Proteomes" id="UP000664859">
    <property type="component" value="Unassembled WGS sequence"/>
</dbReference>
<dbReference type="InterPro" id="IPR016166">
    <property type="entry name" value="FAD-bd_PCMH"/>
</dbReference>
<dbReference type="OrthoDB" id="415825at2759"/>
<evidence type="ECO:0000256" key="10">
    <source>
        <dbReference type="ARBA" id="ARBA00022729"/>
    </source>
</evidence>
<evidence type="ECO:0000256" key="11">
    <source>
        <dbReference type="ARBA" id="ARBA00022824"/>
    </source>
</evidence>
<keyword evidence="17" id="KW-0443">Lipid metabolism</keyword>
<keyword evidence="8" id="KW-0285">Flavoprotein</keyword>
<evidence type="ECO:0000256" key="19">
    <source>
        <dbReference type="ARBA" id="ARBA00023166"/>
    </source>
</evidence>
<dbReference type="FunFam" id="3.30.465.10:FF:000032">
    <property type="entry name" value="Delta(24)-sterol reductase"/>
    <property type="match status" value="1"/>
</dbReference>
<protein>
    <recommendedName>
        <fullName evidence="5">Delta(24)-sterol reductase</fullName>
        <ecNumber evidence="4">1.3.1.72</ecNumber>
    </recommendedName>
    <alternativeName>
        <fullName evidence="24">24-dehydrocholesterol reductase</fullName>
    </alternativeName>
    <alternativeName>
        <fullName evidence="25">3-beta-hydroxysterol Delta-24-reductase</fullName>
    </alternativeName>
</protein>
<organism evidence="27 28">
    <name type="scientific">Tribonema minus</name>
    <dbReference type="NCBI Taxonomy" id="303371"/>
    <lineage>
        <taxon>Eukaryota</taxon>
        <taxon>Sar</taxon>
        <taxon>Stramenopiles</taxon>
        <taxon>Ochrophyta</taxon>
        <taxon>PX clade</taxon>
        <taxon>Xanthophyceae</taxon>
        <taxon>Tribonematales</taxon>
        <taxon>Tribonemataceae</taxon>
        <taxon>Tribonema</taxon>
    </lineage>
</organism>
<keyword evidence="19" id="KW-1207">Sterol metabolism</keyword>
<dbReference type="SUPFAM" id="SSF56176">
    <property type="entry name" value="FAD-binding/transporter-associated domain-like"/>
    <property type="match status" value="1"/>
</dbReference>
<evidence type="ECO:0000256" key="15">
    <source>
        <dbReference type="ARBA" id="ARBA00023002"/>
    </source>
</evidence>
<dbReference type="Gene3D" id="3.30.465.10">
    <property type="match status" value="1"/>
</dbReference>
<dbReference type="InterPro" id="IPR036318">
    <property type="entry name" value="FAD-bd_PCMH-like_sf"/>
</dbReference>
<gene>
    <name evidence="27" type="ORF">JKP88DRAFT_189544</name>
</gene>
<reference evidence="27" key="1">
    <citation type="submission" date="2021-02" db="EMBL/GenBank/DDBJ databases">
        <title>First Annotated Genome of the Yellow-green Alga Tribonema minus.</title>
        <authorList>
            <person name="Mahan K.M."/>
        </authorList>
    </citation>
    <scope>NUCLEOTIDE SEQUENCE</scope>
    <source>
        <strain evidence="27">UTEX B ZZ1240</strain>
    </source>
</reference>
<comment type="cofactor">
    <cofactor evidence="1">
        <name>FAD</name>
        <dbReference type="ChEBI" id="CHEBI:57692"/>
    </cofactor>
</comment>
<dbReference type="InterPro" id="IPR040165">
    <property type="entry name" value="Diminuto-like"/>
</dbReference>
<keyword evidence="20" id="KW-0753">Steroid metabolism</keyword>
<keyword evidence="12" id="KW-0274">FAD</keyword>
<evidence type="ECO:0000256" key="21">
    <source>
        <dbReference type="ARBA" id="ARBA00051033"/>
    </source>
</evidence>
<keyword evidence="11" id="KW-0256">Endoplasmic reticulum</keyword>
<evidence type="ECO:0000313" key="28">
    <source>
        <dbReference type="Proteomes" id="UP000664859"/>
    </source>
</evidence>
<comment type="caution">
    <text evidence="27">The sequence shown here is derived from an EMBL/GenBank/DDBJ whole genome shotgun (WGS) entry which is preliminary data.</text>
</comment>
<keyword evidence="18" id="KW-0472">Membrane</keyword>
<keyword evidence="9" id="KW-0812">Transmembrane</keyword>
<dbReference type="EC" id="1.3.1.72" evidence="4"/>
<evidence type="ECO:0000256" key="6">
    <source>
        <dbReference type="ARBA" id="ARBA00022516"/>
    </source>
</evidence>
<evidence type="ECO:0000256" key="1">
    <source>
        <dbReference type="ARBA" id="ARBA00001974"/>
    </source>
</evidence>
<evidence type="ECO:0000256" key="25">
    <source>
        <dbReference type="ARBA" id="ARBA00080612"/>
    </source>
</evidence>
<keyword evidence="14" id="KW-1133">Transmembrane helix</keyword>
<evidence type="ECO:0000313" key="27">
    <source>
        <dbReference type="EMBL" id="KAG5176936.1"/>
    </source>
</evidence>
<comment type="subcellular location">
    <subcellularLocation>
        <location evidence="3">Endoplasmic reticulum membrane</location>
        <topology evidence="3">Single-pass membrane protein</topology>
    </subcellularLocation>
    <subcellularLocation>
        <location evidence="2">Golgi apparatus membrane</location>
        <topology evidence="2">Single-pass membrane protein</topology>
    </subcellularLocation>
</comment>
<dbReference type="InterPro" id="IPR006094">
    <property type="entry name" value="Oxid_FAD_bind_N"/>
</dbReference>
<dbReference type="PANTHER" id="PTHR10801:SF2">
    <property type="entry name" value="FAD-BINDING PCMH-TYPE DOMAIN-CONTAINING PROTEIN"/>
    <property type="match status" value="1"/>
</dbReference>
<dbReference type="AlphaFoldDB" id="A0A836CA62"/>
<evidence type="ECO:0000256" key="14">
    <source>
        <dbReference type="ARBA" id="ARBA00022989"/>
    </source>
</evidence>
<evidence type="ECO:0000256" key="7">
    <source>
        <dbReference type="ARBA" id="ARBA00022548"/>
    </source>
</evidence>
<dbReference type="GO" id="GO:0000139">
    <property type="term" value="C:Golgi membrane"/>
    <property type="evidence" value="ECO:0007669"/>
    <property type="project" value="UniProtKB-SubCell"/>
</dbReference>
<dbReference type="GO" id="GO:0050614">
    <property type="term" value="F:Delta24-sterol reductase activity"/>
    <property type="evidence" value="ECO:0007669"/>
    <property type="project" value="UniProtKB-EC"/>
</dbReference>
<evidence type="ECO:0000256" key="8">
    <source>
        <dbReference type="ARBA" id="ARBA00022630"/>
    </source>
</evidence>
<proteinExistence type="predicted"/>
<sequence>MNFMTEYRGIVIVSVVLPLSFCVELFFEWRDWFYRTFQVAPLLHDRRVAEVQAQVQRWNAAGLRGKKLMCTARKAFLTMSTRTATFKEDCNRISIFLRDILAVDEEAMIIRTEPLVDMRYMTRYLVPRGYQLAIQVEMEDLTIGGLTMGLGMETNSHLLGLIQETVVAFEVVLSDGSLVRATREENADLFHALPWSHGTLGFLVAVELKLIRIKPYMHVEYIPCHTQADLCRQMKELSESDNAPPFLEATVYSKETSVIMTGHFADKPQDSSTINHVNYFWKPWYYVHVEQALGKKGRFSEYIPVRHYYHRFTRSIFWELRDLIPFGNHPVYRYLLGWLGAPKVSFLKLTMTPQIRKEVVYKHVVQDIIIPVDEMARSIDLFHEWFNIYPLLVFPIAIFDRTPYKCWLRAPKNQFTRGGPGPGAFTQGRCEMFFDLGAYGVPQRVRDKEPWNARRVIRAMEAYTRDVGGYQCLYADTFMSREEFRAMFDHTLYDEVRQKYRALGAFPEVFDKVRPEAGVLSQMEGYEGEEADVDWRTYLPKGAKYKFPDGYAYANL</sequence>
<evidence type="ECO:0000256" key="18">
    <source>
        <dbReference type="ARBA" id="ARBA00023136"/>
    </source>
</evidence>